<dbReference type="PANTHER" id="PTHR36180">
    <property type="entry name" value="DNA-BINDING PROTEIN-RELATED-RELATED"/>
    <property type="match status" value="1"/>
</dbReference>
<evidence type="ECO:0000313" key="2">
    <source>
        <dbReference type="EMBL" id="CEQ02653.1"/>
    </source>
</evidence>
<dbReference type="SMART" id="SM01040">
    <property type="entry name" value="Bro-N"/>
    <property type="match status" value="1"/>
</dbReference>
<dbReference type="PROSITE" id="PS51750">
    <property type="entry name" value="BRO_N"/>
    <property type="match status" value="1"/>
</dbReference>
<dbReference type="AlphaFoldDB" id="A0A0C7HW04"/>
<dbReference type="OrthoDB" id="9812611at2"/>
<sequence>MEIFKHKDFGEIRALNINRKEYFDAVECCKMLGYSNTHDAITRHCEKEGIIFYEIGIVSGKKRNGEDIIQYVNRKFIDEPNLYRLIIRSKLKSAEKFESWIFEEVLPSIRKYGAYLGNKTIDELLDNPKFLEDLINKLEYKTNSYKAVRKGIGEDYILR</sequence>
<dbReference type="PANTHER" id="PTHR36180:SF2">
    <property type="entry name" value="BRO FAMILY PROTEIN"/>
    <property type="match status" value="1"/>
</dbReference>
<gene>
    <name evidence="2" type="ORF">R28058_03861</name>
</gene>
<dbReference type="RefSeq" id="WP_055334700.1">
    <property type="nucleotide sequence ID" value="NZ_CDNF01000003.1"/>
</dbReference>
<evidence type="ECO:0000313" key="3">
    <source>
        <dbReference type="Proteomes" id="UP000049127"/>
    </source>
</evidence>
<dbReference type="EMBL" id="CEKZ01000003">
    <property type="protein sequence ID" value="CEQ02653.1"/>
    <property type="molecule type" value="Genomic_DNA"/>
</dbReference>
<organism evidence="2 3">
    <name type="scientific">Paraclostridium sordellii</name>
    <name type="common">Clostridium sordellii</name>
    <dbReference type="NCBI Taxonomy" id="1505"/>
    <lineage>
        <taxon>Bacteria</taxon>
        <taxon>Bacillati</taxon>
        <taxon>Bacillota</taxon>
        <taxon>Clostridia</taxon>
        <taxon>Peptostreptococcales</taxon>
        <taxon>Peptostreptococcaceae</taxon>
        <taxon>Paraclostridium</taxon>
    </lineage>
</organism>
<reference evidence="2 3" key="1">
    <citation type="submission" date="2015-01" db="EMBL/GenBank/DDBJ databases">
        <authorList>
            <person name="Aslett A.Martin."/>
            <person name="De Silva Nishadi"/>
        </authorList>
    </citation>
    <scope>NUCLEOTIDE SEQUENCE [LARGE SCALE GENOMIC DNA]</scope>
    <source>
        <strain evidence="2 3">R28058</strain>
    </source>
</reference>
<accession>A0A0C7HW04</accession>
<protein>
    <submittedName>
        <fullName evidence="2">Prophage antirepressor</fullName>
    </submittedName>
</protein>
<evidence type="ECO:0000259" key="1">
    <source>
        <dbReference type="PROSITE" id="PS51750"/>
    </source>
</evidence>
<feature type="domain" description="Bro-N" evidence="1">
    <location>
        <begin position="6"/>
        <end position="113"/>
    </location>
</feature>
<dbReference type="Proteomes" id="UP000049127">
    <property type="component" value="Unassembled WGS sequence"/>
</dbReference>
<proteinExistence type="predicted"/>
<dbReference type="InterPro" id="IPR003497">
    <property type="entry name" value="BRO_N_domain"/>
</dbReference>
<name>A0A0C7HW04_PARSO</name>
<dbReference type="Pfam" id="PF02498">
    <property type="entry name" value="Bro-N"/>
    <property type="match status" value="1"/>
</dbReference>